<protein>
    <recommendedName>
        <fullName evidence="1">Altered inheritance of mitochondria protein 6</fullName>
    </recommendedName>
</protein>
<keyword evidence="3" id="KW-1185">Reference proteome</keyword>
<dbReference type="PANTHER" id="PTHR31571">
    <property type="entry name" value="ALTERED INHERITANCE OF MITOCHONDRIA PROTEIN 6"/>
    <property type="match status" value="1"/>
</dbReference>
<dbReference type="CDD" id="cd08577">
    <property type="entry name" value="PI-PLCc_GDPD_SF_unchar3"/>
    <property type="match status" value="1"/>
</dbReference>
<name>A0A926NWU5_9SPHI</name>
<dbReference type="InterPro" id="IPR017946">
    <property type="entry name" value="PLC-like_Pdiesterase_TIM-brl"/>
</dbReference>
<evidence type="ECO:0000256" key="1">
    <source>
        <dbReference type="ARBA" id="ARBA00014286"/>
    </source>
</evidence>
<dbReference type="EMBL" id="JACWMX010000003">
    <property type="protein sequence ID" value="MBD1393169.1"/>
    <property type="molecule type" value="Genomic_DNA"/>
</dbReference>
<gene>
    <name evidence="2" type="ORF">IDJ76_08665</name>
</gene>
<dbReference type="AlphaFoldDB" id="A0A926NWU5"/>
<comment type="caution">
    <text evidence="2">The sequence shown here is derived from an EMBL/GenBank/DDBJ whole genome shotgun (WGS) entry which is preliminary data.</text>
</comment>
<reference evidence="2" key="1">
    <citation type="submission" date="2020-09" db="EMBL/GenBank/DDBJ databases">
        <title>Novel species of Mucilaginibacter isolated from a glacier on the Tibetan Plateau.</title>
        <authorList>
            <person name="Liu Q."/>
            <person name="Xin Y.-H."/>
        </authorList>
    </citation>
    <scope>NUCLEOTIDE SEQUENCE</scope>
    <source>
        <strain evidence="2">ZB1P21</strain>
    </source>
</reference>
<dbReference type="RefSeq" id="WP_191162813.1">
    <property type="nucleotide sequence ID" value="NZ_JACWMX010000003.1"/>
</dbReference>
<organism evidence="2 3">
    <name type="scientific">Mucilaginibacter glaciei</name>
    <dbReference type="NCBI Taxonomy" id="2772109"/>
    <lineage>
        <taxon>Bacteria</taxon>
        <taxon>Pseudomonadati</taxon>
        <taxon>Bacteroidota</taxon>
        <taxon>Sphingobacteriia</taxon>
        <taxon>Sphingobacteriales</taxon>
        <taxon>Sphingobacteriaceae</taxon>
        <taxon>Mucilaginibacter</taxon>
    </lineage>
</organism>
<dbReference type="InterPro" id="IPR039559">
    <property type="entry name" value="AIM6_PI-PLC-like_dom"/>
</dbReference>
<dbReference type="GO" id="GO:0008081">
    <property type="term" value="F:phosphoric diester hydrolase activity"/>
    <property type="evidence" value="ECO:0007669"/>
    <property type="project" value="InterPro"/>
</dbReference>
<dbReference type="SUPFAM" id="SSF51695">
    <property type="entry name" value="PLC-like phosphodiesterases"/>
    <property type="match status" value="1"/>
</dbReference>
<dbReference type="PANTHER" id="PTHR31571:SF1">
    <property type="entry name" value="ALTERED INHERITANCE OF MITOCHONDRIA PROTEIN 6"/>
    <property type="match status" value="1"/>
</dbReference>
<proteinExistence type="predicted"/>
<evidence type="ECO:0000313" key="2">
    <source>
        <dbReference type="EMBL" id="MBD1393169.1"/>
    </source>
</evidence>
<sequence length="254" mass="28717">MLGLVNANAQDVLTSAFAHNDYKHKRPLYDALNYGIGNIEADIFLHKGNLTVAHFLPYFRKGKTLDNLYLQPLFNRFAVQESIYEGYTKPVILMIDIKTDANKTYLKLAEELDKYKTILTSYDNGVITERAVTVIISGHKPYELMAREGVRYAFIDDDLKKSQSGNFISDLCLMASAKYSKILNWNGKKPITTIQKEKLCNFVNNAHIAGEKVRLWAIPQKPAVWATLRACGVDLINSDNLAGMKKFFAAEVTR</sequence>
<evidence type="ECO:0000313" key="3">
    <source>
        <dbReference type="Proteomes" id="UP000619078"/>
    </source>
</evidence>
<dbReference type="InterPro" id="IPR051236">
    <property type="entry name" value="HAT_RTT109-like"/>
</dbReference>
<accession>A0A926NWU5</accession>
<dbReference type="Gene3D" id="3.20.20.190">
    <property type="entry name" value="Phosphatidylinositol (PI) phosphodiesterase"/>
    <property type="match status" value="1"/>
</dbReference>
<dbReference type="Proteomes" id="UP000619078">
    <property type="component" value="Unassembled WGS sequence"/>
</dbReference>
<dbReference type="GO" id="GO:0006629">
    <property type="term" value="P:lipid metabolic process"/>
    <property type="evidence" value="ECO:0007669"/>
    <property type="project" value="InterPro"/>
</dbReference>